<keyword evidence="5" id="KW-0347">Helicase</keyword>
<reference evidence="14" key="1">
    <citation type="submission" date="2020-05" db="EMBL/GenBank/DDBJ databases">
        <title>Phylogenomic resolution of chytrid fungi.</title>
        <authorList>
            <person name="Stajich J.E."/>
            <person name="Amses K."/>
            <person name="Simmons R."/>
            <person name="Seto K."/>
            <person name="Myers J."/>
            <person name="Bonds A."/>
            <person name="Quandt C.A."/>
            <person name="Barry K."/>
            <person name="Liu P."/>
            <person name="Grigoriev I."/>
            <person name="Longcore J.E."/>
            <person name="James T.Y."/>
        </authorList>
    </citation>
    <scope>NUCLEOTIDE SEQUENCE</scope>
    <source>
        <strain evidence="14">PLAUS21</strain>
    </source>
</reference>
<dbReference type="InterPro" id="IPR011989">
    <property type="entry name" value="ARM-like"/>
</dbReference>
<keyword evidence="2" id="KW-0677">Repeat</keyword>
<keyword evidence="8" id="KW-0539">Nucleus</keyword>
<dbReference type="InterPro" id="IPR044078">
    <property type="entry name" value="Mot1_ATP-bd"/>
</dbReference>
<dbReference type="GO" id="GO:0005634">
    <property type="term" value="C:nucleus"/>
    <property type="evidence" value="ECO:0007669"/>
    <property type="project" value="UniProtKB-SubCell"/>
</dbReference>
<dbReference type="InterPro" id="IPR027417">
    <property type="entry name" value="P-loop_NTPase"/>
</dbReference>
<evidence type="ECO:0000256" key="8">
    <source>
        <dbReference type="ARBA" id="ARBA00023242"/>
    </source>
</evidence>
<dbReference type="CDD" id="cd17999">
    <property type="entry name" value="DEXHc_Mot1"/>
    <property type="match status" value="1"/>
</dbReference>
<dbReference type="InterPro" id="IPR044972">
    <property type="entry name" value="Mot1"/>
</dbReference>
<evidence type="ECO:0000256" key="7">
    <source>
        <dbReference type="ARBA" id="ARBA00023125"/>
    </source>
</evidence>
<dbReference type="InterPro" id="IPR022707">
    <property type="entry name" value="Mot1_central_dom"/>
</dbReference>
<comment type="caution">
    <text evidence="14">The sequence shown here is derived from an EMBL/GenBank/DDBJ whole genome shotgun (WGS) entry which is preliminary data.</text>
</comment>
<evidence type="ECO:0000256" key="1">
    <source>
        <dbReference type="ARBA" id="ARBA00004123"/>
    </source>
</evidence>
<accession>A0AAD5UIY8</accession>
<dbReference type="SMART" id="SM00487">
    <property type="entry name" value="DEXDc"/>
    <property type="match status" value="1"/>
</dbReference>
<keyword evidence="4" id="KW-0378">Hydrolase</keyword>
<dbReference type="FunFam" id="3.40.50.300:FF:000428">
    <property type="entry name" value="TATA-binding protein-associated factor 172"/>
    <property type="match status" value="1"/>
</dbReference>
<dbReference type="PROSITE" id="PS51194">
    <property type="entry name" value="HELICASE_CTER"/>
    <property type="match status" value="1"/>
</dbReference>
<dbReference type="GO" id="GO:0016887">
    <property type="term" value="F:ATP hydrolysis activity"/>
    <property type="evidence" value="ECO:0007669"/>
    <property type="project" value="InterPro"/>
</dbReference>
<evidence type="ECO:0000313" key="14">
    <source>
        <dbReference type="EMBL" id="KAJ3257171.1"/>
    </source>
</evidence>
<organism evidence="14 15">
    <name type="scientific">Boothiomyces macroporosus</name>
    <dbReference type="NCBI Taxonomy" id="261099"/>
    <lineage>
        <taxon>Eukaryota</taxon>
        <taxon>Fungi</taxon>
        <taxon>Fungi incertae sedis</taxon>
        <taxon>Chytridiomycota</taxon>
        <taxon>Chytridiomycota incertae sedis</taxon>
        <taxon>Chytridiomycetes</taxon>
        <taxon>Rhizophydiales</taxon>
        <taxon>Terramycetaceae</taxon>
        <taxon>Boothiomyces</taxon>
    </lineage>
</organism>
<dbReference type="CDD" id="cd18793">
    <property type="entry name" value="SF2_C_SNF"/>
    <property type="match status" value="1"/>
</dbReference>
<dbReference type="Gene3D" id="3.40.50.300">
    <property type="entry name" value="P-loop containing nucleotide triphosphate hydrolases"/>
    <property type="match status" value="1"/>
</dbReference>
<feature type="domain" description="Helicase C-terminal" evidence="13">
    <location>
        <begin position="1595"/>
        <end position="1761"/>
    </location>
</feature>
<evidence type="ECO:0000256" key="4">
    <source>
        <dbReference type="ARBA" id="ARBA00022801"/>
    </source>
</evidence>
<keyword evidence="6" id="KW-0067">ATP-binding</keyword>
<feature type="domain" description="Helicase ATP-binding" evidence="12">
    <location>
        <begin position="1269"/>
        <end position="1442"/>
    </location>
</feature>
<proteinExistence type="predicted"/>
<dbReference type="SUPFAM" id="SSF48371">
    <property type="entry name" value="ARM repeat"/>
    <property type="match status" value="1"/>
</dbReference>
<dbReference type="Pfam" id="PF00176">
    <property type="entry name" value="SNF2-rel_dom"/>
    <property type="match status" value="1"/>
</dbReference>
<dbReference type="InterPro" id="IPR016024">
    <property type="entry name" value="ARM-type_fold"/>
</dbReference>
<keyword evidence="7" id="KW-0238">DNA-binding</keyword>
<dbReference type="SMART" id="SM00490">
    <property type="entry name" value="HELICc"/>
    <property type="match status" value="1"/>
</dbReference>
<dbReference type="GO" id="GO:0004386">
    <property type="term" value="F:helicase activity"/>
    <property type="evidence" value="ECO:0007669"/>
    <property type="project" value="UniProtKB-KW"/>
</dbReference>
<dbReference type="Gene3D" id="1.25.10.10">
    <property type="entry name" value="Leucine-rich Repeat Variant"/>
    <property type="match status" value="3"/>
</dbReference>
<evidence type="ECO:0000256" key="10">
    <source>
        <dbReference type="ARBA" id="ARBA00081329"/>
    </source>
</evidence>
<dbReference type="Gene3D" id="3.40.50.10810">
    <property type="entry name" value="Tandem AAA-ATPase domain"/>
    <property type="match status" value="1"/>
</dbReference>
<gene>
    <name evidence="14" type="primary">BTAF1</name>
    <name evidence="14" type="ORF">HK103_004869</name>
</gene>
<dbReference type="InterPro" id="IPR000330">
    <property type="entry name" value="SNF2_N"/>
</dbReference>
<feature type="compositionally biased region" description="Polar residues" evidence="11">
    <location>
        <begin position="209"/>
        <end position="219"/>
    </location>
</feature>
<keyword evidence="3" id="KW-0547">Nucleotide-binding</keyword>
<dbReference type="PANTHER" id="PTHR36498">
    <property type="entry name" value="TATA-BINDING PROTEIN-ASSOCIATED FACTOR 172"/>
    <property type="match status" value="1"/>
</dbReference>
<dbReference type="FunFam" id="3.40.50.10810:FF:000009">
    <property type="entry name" value="B-TFIID TATA-box-binding protein-associated factor 1"/>
    <property type="match status" value="1"/>
</dbReference>
<dbReference type="InterPro" id="IPR049730">
    <property type="entry name" value="SNF2/RAD54-like_C"/>
</dbReference>
<dbReference type="Pfam" id="PF00271">
    <property type="entry name" value="Helicase_C"/>
    <property type="match status" value="1"/>
</dbReference>
<feature type="region of interest" description="Disordered" evidence="11">
    <location>
        <begin position="182"/>
        <end position="234"/>
    </location>
</feature>
<dbReference type="PANTHER" id="PTHR36498:SF1">
    <property type="entry name" value="TATA-BINDING PROTEIN-ASSOCIATED FACTOR 172"/>
    <property type="match status" value="1"/>
</dbReference>
<dbReference type="InterPro" id="IPR038718">
    <property type="entry name" value="SNF2-like_sf"/>
</dbReference>
<name>A0AAD5UIY8_9FUNG</name>
<dbReference type="Pfam" id="PF12054">
    <property type="entry name" value="DUF3535"/>
    <property type="match status" value="1"/>
</dbReference>
<dbReference type="GO" id="GO:0017025">
    <property type="term" value="F:TBP-class protein binding"/>
    <property type="evidence" value="ECO:0007669"/>
    <property type="project" value="InterPro"/>
</dbReference>
<comment type="subcellular location">
    <subcellularLocation>
        <location evidence="1">Nucleus</location>
    </subcellularLocation>
</comment>
<evidence type="ECO:0000256" key="6">
    <source>
        <dbReference type="ARBA" id="ARBA00022840"/>
    </source>
</evidence>
<dbReference type="SUPFAM" id="SSF52540">
    <property type="entry name" value="P-loop containing nucleoside triphosphate hydrolases"/>
    <property type="match status" value="2"/>
</dbReference>
<dbReference type="PROSITE" id="PS51192">
    <property type="entry name" value="HELICASE_ATP_BIND_1"/>
    <property type="match status" value="1"/>
</dbReference>
<protein>
    <recommendedName>
        <fullName evidence="9">TATA-binding protein-associated factor mot1</fullName>
    </recommendedName>
    <alternativeName>
        <fullName evidence="10">Modifier of transcription 1</fullName>
    </alternativeName>
</protein>
<evidence type="ECO:0000259" key="12">
    <source>
        <dbReference type="PROSITE" id="PS51192"/>
    </source>
</evidence>
<evidence type="ECO:0000256" key="2">
    <source>
        <dbReference type="ARBA" id="ARBA00022737"/>
    </source>
</evidence>
<dbReference type="InterPro" id="IPR014001">
    <property type="entry name" value="Helicase_ATP-bd"/>
</dbReference>
<evidence type="ECO:0000259" key="13">
    <source>
        <dbReference type="PROSITE" id="PS51194"/>
    </source>
</evidence>
<dbReference type="InterPro" id="IPR001650">
    <property type="entry name" value="Helicase_C-like"/>
</dbReference>
<evidence type="ECO:0000256" key="11">
    <source>
        <dbReference type="SAM" id="MobiDB-lite"/>
    </source>
</evidence>
<evidence type="ECO:0000256" key="9">
    <source>
        <dbReference type="ARBA" id="ARBA00073046"/>
    </source>
</evidence>
<sequence length="1824" mass="205626">MTTRLDRLVLLLDTGSTSTVRSTAAKQIGQIQKQHPDELYPLLSRVLVHLNSKNWETRVAAGLAIQSICDNVSQWDPPSMEELEGLLSFDTIDINTVLEKGMPLVASAGSEFDADLSDMDPKQRLQIQKQRLKERLGFGTQLMDVDFFDEQDFKQQKGKKALTQKKAITEVVEVKVKKEEGDPFAGMSNREKNQLKRKMKQQAKKEGSNRYTDITSSSALKKRKVEEKESDPNTTVVKFKEKPDMSSLGVFSTGDEWPFEGLCEQLSFDLFSPKWETRHGAAIGLRELIKTHGSGYGKIVGVEKVQNEKRHLMVLEDLLIRLLCVLSLDRFADFVGDQAVVPVRETCSQTLAVVLEHCPDDLCLKVINKGLLVMLEYHEKEREENTQKWAVRHAALIGLKYWMAVRQDLLHQILLPLPNGQDSPAFKAIIEGLKDHNDDVRAVASSSLIPISDLLVKLLPEKKIFNTIVVYLWDSLQELDDLTAATSFVMDLLSDLLRKPQIIQILRKEASQFLEKLVPQLFPFFRHAITSVRLAVLRTLSSLAELSKEENSAGISWVTTDLLRLVFQNFVLEEKEEVIKSTCNVWSQLVELLAIKPCDQKILDNLCNSILSVLLAQVMSPIGTAFDSRLFISYRANPTAKSSDNSLNIPAQDRAMMNQDMTILAYDVVIHGRIAAAVCLGKLACALMNHPKIVNLQPKVLEWIMAYVNSGWAFHRIVIGIVIQEWVISFNSTYKKSFLESNKLVQVIWDTMVQVLSDANAGAALYFVELQNQLQVNRDDCMLLFNALKNQGNSLPPLPPMITKADPNFQSPLGTEFTLECSEMFLTSYIAPLMVNVSENMAELYRRAVSSKNASINLKRTLDTRVFSSLASAVSIMGSLPSKLNPIIRNLMNSIQNEENQELQKRSADGVAKMIELNILGQRTNINEKMIKNICVFLCSDPSIVGIAKEVRDESLVLTLKRLKELKPPPKGKTKGRKAAAVAQAVDQIDEAAVDAIKDAAQAEANEQDRIAKMILHRGAEAAIESLCAQFGPKLFESSPTFWTIVSESLNTVNPLLLAKKKFTPEEPFTQPLCDSLHVIHILAKYIHPDLYPSMLTLMDPITSCLTCHLSLVRHLASYAIGSLARQIKVPAMIQVIEKVVPLTNHSTIDIDRQGSVEALYQIVDMLQDEVLPYLIFLMAPLLGRMSDSNEQVRFISTNVFAQLVKLAPLEAGVPNPPGFPQSLIEKKNIERKFIGQLIGTEKITEFELPVTVAAELRSYQKEGVSWLAFLNRYGLHGILCDDMGLGKTLQTICMIASDHYNRAEEYKKTKLVDFCHCPSLVVCPLPLTGHWFFEIKKYAEFLKPIIYTGDKNERAAIRRQMMSHDIIIISYEVLRNDIDHFAPLRFNYCCLDEGHVIRNPSTKLTKSVKSIKAFHRLILSGTPVQNNVVDLWSLFDFLMPGFLGTEVQFNERYGKPIQASRDAKASTKEQEKGALALEALHKQVLPFLMRRMKEDVLEDLPPKIIQDYYCELSDIQKMLYEDFSVMSEDIQNENGEGGKKGQHIFQALQYLRKLCNHPSLVLTPTHPQYEKVQAKLKAEKRSIHDIQNAPKLLALQQLLLDCGIGVERNETSEATAPHRVLIFAQVKQMLDMIQNDLFKKLMPTVTYMRLDGQITDPIKRHELVQTFNQDPSIDVLLLTTHVGGLGLNLTGADTVIFMEHDWNPQKDLQAMDRAHRIGQKRVVNVYRLITKGTLEEKIMGLQKFKLNLSSSIITSDNAGIASMDANQIFDLFSLEGEEKPQKNANQKVSSKEAIEGLEQLWSEDQYDDLAVDDFLQDLKSRRK</sequence>
<evidence type="ECO:0000256" key="3">
    <source>
        <dbReference type="ARBA" id="ARBA00022741"/>
    </source>
</evidence>
<evidence type="ECO:0000256" key="5">
    <source>
        <dbReference type="ARBA" id="ARBA00022806"/>
    </source>
</evidence>
<evidence type="ECO:0000313" key="15">
    <source>
        <dbReference type="Proteomes" id="UP001210925"/>
    </source>
</evidence>
<dbReference type="Proteomes" id="UP001210925">
    <property type="component" value="Unassembled WGS sequence"/>
</dbReference>
<dbReference type="GO" id="GO:0003677">
    <property type="term" value="F:DNA binding"/>
    <property type="evidence" value="ECO:0007669"/>
    <property type="project" value="UniProtKB-KW"/>
</dbReference>
<dbReference type="EMBL" id="JADGKB010000041">
    <property type="protein sequence ID" value="KAJ3257171.1"/>
    <property type="molecule type" value="Genomic_DNA"/>
</dbReference>
<dbReference type="GO" id="GO:0005524">
    <property type="term" value="F:ATP binding"/>
    <property type="evidence" value="ECO:0007669"/>
    <property type="project" value="UniProtKB-KW"/>
</dbReference>
<keyword evidence="15" id="KW-1185">Reference proteome</keyword>